<feature type="domain" description="Pyruvate:ferredoxin oxidoreductase core" evidence="3">
    <location>
        <begin position="278"/>
        <end position="372"/>
    </location>
</feature>
<dbReference type="PANTHER" id="PTHR43088">
    <property type="entry name" value="SUBUNIT OF PYRUVATE:FLAVODOXIN OXIDOREDUCTASE-RELATED"/>
    <property type="match status" value="1"/>
</dbReference>
<dbReference type="InterPro" id="IPR029061">
    <property type="entry name" value="THDP-binding"/>
</dbReference>
<dbReference type="NCBIfam" id="NF006412">
    <property type="entry name" value="PRK08659.1"/>
    <property type="match status" value="1"/>
</dbReference>
<accession>A0AAU0UT77</accession>
<organism evidence="4 5">
    <name type="scientific">Metallumcola ferriviriculae</name>
    <dbReference type="NCBI Taxonomy" id="3039180"/>
    <lineage>
        <taxon>Bacteria</taxon>
        <taxon>Bacillati</taxon>
        <taxon>Bacillota</taxon>
        <taxon>Clostridia</taxon>
        <taxon>Neomoorellales</taxon>
        <taxon>Desulfitibacteraceae</taxon>
        <taxon>Metallumcola</taxon>
    </lineage>
</organism>
<gene>
    <name evidence="4" type="ORF">MFMK1_003369</name>
</gene>
<dbReference type="Pfam" id="PF17147">
    <property type="entry name" value="PFOR_II"/>
    <property type="match status" value="1"/>
</dbReference>
<protein>
    <submittedName>
        <fullName evidence="4">2-oxoacid:acceptor oxidoreductase subunit alpha</fullName>
    </submittedName>
</protein>
<dbReference type="GO" id="GO:0016491">
    <property type="term" value="F:oxidoreductase activity"/>
    <property type="evidence" value="ECO:0007669"/>
    <property type="project" value="UniProtKB-KW"/>
</dbReference>
<keyword evidence="5" id="KW-1185">Reference proteome</keyword>
<reference evidence="4 5" key="1">
    <citation type="submission" date="2023-04" db="EMBL/GenBank/DDBJ databases">
        <authorList>
            <person name="Hsu D."/>
        </authorList>
    </citation>
    <scope>NUCLEOTIDE SEQUENCE [LARGE SCALE GENOMIC DNA]</scope>
    <source>
        <strain evidence="4 5">MK1</strain>
    </source>
</reference>
<dbReference type="InterPro" id="IPR033412">
    <property type="entry name" value="PFOR_II"/>
</dbReference>
<dbReference type="Proteomes" id="UP001329915">
    <property type="component" value="Chromosome"/>
</dbReference>
<keyword evidence="1" id="KW-0560">Oxidoreductase</keyword>
<evidence type="ECO:0000313" key="4">
    <source>
        <dbReference type="EMBL" id="WRO23507.1"/>
    </source>
</evidence>
<dbReference type="InterPro" id="IPR009014">
    <property type="entry name" value="Transketo_C/PFOR_II"/>
</dbReference>
<dbReference type="FunFam" id="3.40.50.920:FF:000013">
    <property type="entry name" value="Ferredoxin oxidoreductase alpha subunit"/>
    <property type="match status" value="1"/>
</dbReference>
<dbReference type="Gene3D" id="3.40.50.970">
    <property type="match status" value="1"/>
</dbReference>
<dbReference type="CDD" id="cd07034">
    <property type="entry name" value="TPP_PYR_PFOR_IOR-alpha_like"/>
    <property type="match status" value="1"/>
</dbReference>
<dbReference type="SUPFAM" id="SSF52922">
    <property type="entry name" value="TK C-terminal domain-like"/>
    <property type="match status" value="1"/>
</dbReference>
<evidence type="ECO:0000256" key="1">
    <source>
        <dbReference type="ARBA" id="ARBA00023002"/>
    </source>
</evidence>
<dbReference type="PANTHER" id="PTHR43088:SF1">
    <property type="entry name" value="SUBUNIT OF PYRUVATE:FLAVODOXIN OXIDOREDUCTASE"/>
    <property type="match status" value="1"/>
</dbReference>
<dbReference type="KEGG" id="dbc:MFMK1_003369"/>
<sequence length="380" mass="41088">MTEVKDLGVLMQGNEACAAGALAAGAKFFAGYPITPSTEVAEILAAELPKVGGKFIQMEDEIAGMAAVIGASLAGLKSITATSGPGFSLKQENLGFAIMTEVPCVVLNVQRGGPSTGVPTAPAQGDVMQARWGTHGDHPIITLAPASVKETFEATVKAFNLSEKFRIPVILLMDEVIGHMRERVQLPRAEEIEVVERKKPDVGPESYYAYKDDETGVPPMANFGDGYRYHVTGLVHDETGFPSNNPERIKKFLDRLHNKLADNADEIIMVDETEMEDAEIVIFAYGSVGRSAKKAVKELRKKGIKAGLFRPITIWPFPVERLKQRLGGVKALVVPEMNMGQLVGEVERVAAGKVPVIPLNRYDGELITPAEIVAKVQEVL</sequence>
<dbReference type="AlphaFoldDB" id="A0AAU0UT77"/>
<name>A0AAU0UT77_9FIRM</name>
<evidence type="ECO:0000313" key="5">
    <source>
        <dbReference type="Proteomes" id="UP001329915"/>
    </source>
</evidence>
<dbReference type="Gene3D" id="3.40.50.920">
    <property type="match status" value="1"/>
</dbReference>
<dbReference type="FunFam" id="3.40.50.970:FF:000022">
    <property type="entry name" value="2-oxoglutarate ferredoxin oxidoreductase alpha subunit"/>
    <property type="match status" value="1"/>
</dbReference>
<dbReference type="InterPro" id="IPR002880">
    <property type="entry name" value="Pyrv_Fd/Flavodoxin_OxRdtase_N"/>
</dbReference>
<evidence type="ECO:0000259" key="3">
    <source>
        <dbReference type="Pfam" id="PF17147"/>
    </source>
</evidence>
<dbReference type="Pfam" id="PF01855">
    <property type="entry name" value="POR_N"/>
    <property type="match status" value="1"/>
</dbReference>
<dbReference type="SUPFAM" id="SSF52518">
    <property type="entry name" value="Thiamin diphosphate-binding fold (THDP-binding)"/>
    <property type="match status" value="1"/>
</dbReference>
<proteinExistence type="predicted"/>
<dbReference type="RefSeq" id="WP_366922889.1">
    <property type="nucleotide sequence ID" value="NZ_CP121694.1"/>
</dbReference>
<evidence type="ECO:0000259" key="2">
    <source>
        <dbReference type="Pfam" id="PF01855"/>
    </source>
</evidence>
<dbReference type="InterPro" id="IPR052368">
    <property type="entry name" value="2-oxoacid_oxidoreductase"/>
</dbReference>
<feature type="domain" description="Pyruvate flavodoxin/ferredoxin oxidoreductase pyrimidine binding" evidence="2">
    <location>
        <begin position="20"/>
        <end position="249"/>
    </location>
</feature>
<dbReference type="EMBL" id="CP121694">
    <property type="protein sequence ID" value="WRO23507.1"/>
    <property type="molecule type" value="Genomic_DNA"/>
</dbReference>